<feature type="transmembrane region" description="Helical" evidence="1">
    <location>
        <begin position="364"/>
        <end position="384"/>
    </location>
</feature>
<keyword evidence="1" id="KW-1133">Transmembrane helix</keyword>
<dbReference type="InterPro" id="IPR005625">
    <property type="entry name" value="PepSY-ass_TM"/>
</dbReference>
<dbReference type="AlphaFoldDB" id="A0A9D5DXP9"/>
<organism evidence="2 3">
    <name type="scientific">Alkalicoccobacillus plakortidis</name>
    <dbReference type="NCBI Taxonomy" id="444060"/>
    <lineage>
        <taxon>Bacteria</taxon>
        <taxon>Bacillati</taxon>
        <taxon>Bacillota</taxon>
        <taxon>Bacilli</taxon>
        <taxon>Bacillales</taxon>
        <taxon>Bacillaceae</taxon>
        <taxon>Alkalicoccobacillus</taxon>
    </lineage>
</organism>
<protein>
    <submittedName>
        <fullName evidence="2">Iron-regulated protein</fullName>
    </submittedName>
</protein>
<keyword evidence="3" id="KW-1185">Reference proteome</keyword>
<evidence type="ECO:0000313" key="2">
    <source>
        <dbReference type="EMBL" id="KQL58948.1"/>
    </source>
</evidence>
<dbReference type="Proteomes" id="UP000051061">
    <property type="component" value="Unassembled WGS sequence"/>
</dbReference>
<keyword evidence="1" id="KW-0812">Transmembrane</keyword>
<name>A0A9D5DXP9_9BACI</name>
<feature type="transmembrane region" description="Helical" evidence="1">
    <location>
        <begin position="21"/>
        <end position="45"/>
    </location>
</feature>
<reference evidence="2 3" key="1">
    <citation type="submission" date="2015-09" db="EMBL/GenBank/DDBJ databases">
        <title>Genome sequencing project for genomic taxonomy and phylogenomics of Bacillus-like bacteria.</title>
        <authorList>
            <person name="Liu B."/>
            <person name="Wang J."/>
            <person name="Zhu Y."/>
            <person name="Liu G."/>
            <person name="Chen Q."/>
            <person name="Chen Z."/>
            <person name="Lan J."/>
            <person name="Che J."/>
            <person name="Ge C."/>
            <person name="Shi H."/>
            <person name="Pan Z."/>
            <person name="Liu X."/>
        </authorList>
    </citation>
    <scope>NUCLEOTIDE SEQUENCE [LARGE SCALE GENOMIC DNA]</scope>
    <source>
        <strain evidence="2 3">DSM 19153</strain>
    </source>
</reference>
<proteinExistence type="predicted"/>
<evidence type="ECO:0000256" key="1">
    <source>
        <dbReference type="SAM" id="Phobius"/>
    </source>
</evidence>
<dbReference type="PANTHER" id="PTHR34219">
    <property type="entry name" value="IRON-REGULATED INNER MEMBRANE PROTEIN-RELATED"/>
    <property type="match status" value="1"/>
</dbReference>
<dbReference type="EMBL" id="LJJD01000003">
    <property type="protein sequence ID" value="KQL58948.1"/>
    <property type="molecule type" value="Genomic_DNA"/>
</dbReference>
<keyword evidence="1" id="KW-0472">Membrane</keyword>
<gene>
    <name evidence="2" type="ORF">AN965_00680</name>
</gene>
<feature type="transmembrane region" description="Helical" evidence="1">
    <location>
        <begin position="151"/>
        <end position="171"/>
    </location>
</feature>
<accession>A0A9D5DXP9</accession>
<feature type="transmembrane region" description="Helical" evidence="1">
    <location>
        <begin position="192"/>
        <end position="214"/>
    </location>
</feature>
<sequence length="449" mass="50535">MVSTNQKKKRQSAFYQTVWRWHFYAGVIFAPFLFILAFSGGVYLFKPQIEGYLYSEYTEIEQVEDQRLYYTNQADSVREAYPDSSITSVIVHDEQKATEFLIQENGVGSSVFVNPFTAEVTGIVNNDAKLTEIFKRIHSELWIAGTVGNRIVELAACWAVILIVTGLYIWWPRNKKAIWGTILPRLKKKGRMFWRELHAVPAFWLSAAILLLIVTGLPWSGVLGPQIQSVATSPPYAYSFGEKPESVTVTEDVVDEVPWANENLPVPFSIQSSYLPLSMDDSIHLFEQHAIKKPFSVSMPQGETGVYTASHMDVPKDLATLHMDQYSGAILSDVRYDDFGFGAKLVESGIALHEGRLFGWVNQALGLITCLGLMGLIGTSFVMWRKRAPKGTFAAPRKATDPKTTWVVFGIMALFGILMPLVGLSLLVLLFIDFVIRPLFFKKEDQFTM</sequence>
<dbReference type="PANTHER" id="PTHR34219:SF1">
    <property type="entry name" value="PEPSY DOMAIN-CONTAINING PROTEIN"/>
    <property type="match status" value="1"/>
</dbReference>
<feature type="transmembrane region" description="Helical" evidence="1">
    <location>
        <begin position="405"/>
        <end position="432"/>
    </location>
</feature>
<evidence type="ECO:0000313" key="3">
    <source>
        <dbReference type="Proteomes" id="UP000051061"/>
    </source>
</evidence>
<comment type="caution">
    <text evidence="2">The sequence shown here is derived from an EMBL/GenBank/DDBJ whole genome shotgun (WGS) entry which is preliminary data.</text>
</comment>
<dbReference type="Pfam" id="PF03929">
    <property type="entry name" value="PepSY_TM"/>
    <property type="match status" value="1"/>
</dbReference>